<evidence type="ECO:0000256" key="3">
    <source>
        <dbReference type="ARBA" id="ARBA00023015"/>
    </source>
</evidence>
<evidence type="ECO:0000256" key="1">
    <source>
        <dbReference type="ARBA" id="ARBA00008724"/>
    </source>
</evidence>
<keyword evidence="3 6" id="KW-0805">Transcription regulation</keyword>
<evidence type="ECO:0000313" key="11">
    <source>
        <dbReference type="Proteomes" id="UP000070483"/>
    </source>
</evidence>
<comment type="similarity">
    <text evidence="1 6">Belongs to the TACO1 family.</text>
</comment>
<dbReference type="OrthoDB" id="9781053at2"/>
<dbReference type="GO" id="GO:0003677">
    <property type="term" value="F:DNA binding"/>
    <property type="evidence" value="ECO:0007669"/>
    <property type="project" value="UniProtKB-UniRule"/>
</dbReference>
<dbReference type="HAMAP" id="MF_00693">
    <property type="entry name" value="Transcrip_reg_TACO1"/>
    <property type="match status" value="1"/>
</dbReference>
<proteinExistence type="inferred from homology"/>
<evidence type="ECO:0000259" key="7">
    <source>
        <dbReference type="Pfam" id="PF01709"/>
    </source>
</evidence>
<evidence type="ECO:0000256" key="2">
    <source>
        <dbReference type="ARBA" id="ARBA00022490"/>
    </source>
</evidence>
<dbReference type="AlphaFoldDB" id="A0A134A046"/>
<gene>
    <name evidence="10" type="ORF">HMPREF3180_01902</name>
    <name evidence="9" type="ORF">JMUB3934_1783</name>
</gene>
<keyword evidence="4 6" id="KW-0238">DNA-binding</keyword>
<dbReference type="PANTHER" id="PTHR12532:SF6">
    <property type="entry name" value="TRANSCRIPTIONAL REGULATORY PROTEIN YEBC-RELATED"/>
    <property type="match status" value="1"/>
</dbReference>
<dbReference type="NCBIfam" id="TIGR01033">
    <property type="entry name" value="YebC/PmpR family DNA-binding transcriptional regulator"/>
    <property type="match status" value="1"/>
</dbReference>
<evidence type="ECO:0000313" key="10">
    <source>
        <dbReference type="EMBL" id="KXB61033.1"/>
    </source>
</evidence>
<dbReference type="InterPro" id="IPR002876">
    <property type="entry name" value="Transcrip_reg_TACO1-like"/>
</dbReference>
<evidence type="ECO:0000313" key="12">
    <source>
        <dbReference type="Proteomes" id="UP000321501"/>
    </source>
</evidence>
<dbReference type="InterPro" id="IPR049083">
    <property type="entry name" value="TACO1_YebC_N"/>
</dbReference>
<dbReference type="GO" id="GO:0006355">
    <property type="term" value="P:regulation of DNA-templated transcription"/>
    <property type="evidence" value="ECO:0007669"/>
    <property type="project" value="UniProtKB-UniRule"/>
</dbReference>
<evidence type="ECO:0000313" key="9">
    <source>
        <dbReference type="EMBL" id="BBM50477.1"/>
    </source>
</evidence>
<evidence type="ECO:0000256" key="5">
    <source>
        <dbReference type="ARBA" id="ARBA00023163"/>
    </source>
</evidence>
<dbReference type="GeneID" id="84804990"/>
<dbReference type="NCBIfam" id="NF001030">
    <property type="entry name" value="PRK00110.1"/>
    <property type="match status" value="1"/>
</dbReference>
<sequence>MGRHGTIAGRKEAQDKKRAASFTKLVRLITVAARGGENPEFNVALKHAIEKAKAINMPNDNINRAIKKGAGTDGSTAFETLNYEGYGPAGVAIIVEALTDNKNRTASSVKMAFDRNGGNLGVSGSVSYMFGRKGEIIIEKTDDIDEEALMEVALEAGMEDMETLEDSFYITTEPANFDAVADALRNAGYKLLEADIQYLPSIEVETLEENDLQKLRKLIDVLENDDDVQKVHHNYAGEL</sequence>
<dbReference type="Pfam" id="PF20772">
    <property type="entry name" value="TACO1_YebC_N"/>
    <property type="match status" value="1"/>
</dbReference>
<dbReference type="InterPro" id="IPR029072">
    <property type="entry name" value="YebC-like"/>
</dbReference>
<dbReference type="EMBL" id="AP019835">
    <property type="protein sequence ID" value="BBM50477.1"/>
    <property type="molecule type" value="Genomic_DNA"/>
</dbReference>
<dbReference type="Proteomes" id="UP000321501">
    <property type="component" value="Chromosome"/>
</dbReference>
<keyword evidence="5 6" id="KW-0804">Transcription</keyword>
<dbReference type="InterPro" id="IPR048300">
    <property type="entry name" value="TACO1_YebC-like_2nd/3rd_dom"/>
</dbReference>
<accession>A0A134A046</accession>
<dbReference type="PANTHER" id="PTHR12532">
    <property type="entry name" value="TRANSLATIONAL ACTIVATOR OF CYTOCHROME C OXIDASE 1"/>
    <property type="match status" value="1"/>
</dbReference>
<dbReference type="Proteomes" id="UP000070483">
    <property type="component" value="Unassembled WGS sequence"/>
</dbReference>
<comment type="subcellular location">
    <subcellularLocation>
        <location evidence="6">Cytoplasm</location>
    </subcellularLocation>
</comment>
<dbReference type="FunFam" id="3.30.70.980:FF:000002">
    <property type="entry name" value="Probable transcriptional regulatory protein YebC"/>
    <property type="match status" value="1"/>
</dbReference>
<protein>
    <recommendedName>
        <fullName evidence="6">Probable transcriptional regulatory protein HMPREF3180_01902</fullName>
    </recommendedName>
</protein>
<dbReference type="Gene3D" id="3.30.70.980">
    <property type="match status" value="2"/>
</dbReference>
<evidence type="ECO:0000259" key="8">
    <source>
        <dbReference type="Pfam" id="PF20772"/>
    </source>
</evidence>
<feature type="domain" description="TACO1/YebC-like second and third" evidence="7">
    <location>
        <begin position="79"/>
        <end position="235"/>
    </location>
</feature>
<dbReference type="GO" id="GO:0005829">
    <property type="term" value="C:cytosol"/>
    <property type="evidence" value="ECO:0007669"/>
    <property type="project" value="TreeGrafter"/>
</dbReference>
<dbReference type="InterPro" id="IPR026564">
    <property type="entry name" value="Transcrip_reg_TACO1-like_dom3"/>
</dbReference>
<dbReference type="PATRIC" id="fig|157687.3.peg.1899"/>
<organism evidence="10 11">
    <name type="scientific">Leptotrichia wadei</name>
    <dbReference type="NCBI Taxonomy" id="157687"/>
    <lineage>
        <taxon>Bacteria</taxon>
        <taxon>Fusobacteriati</taxon>
        <taxon>Fusobacteriota</taxon>
        <taxon>Fusobacteriia</taxon>
        <taxon>Fusobacteriales</taxon>
        <taxon>Leptotrichiaceae</taxon>
        <taxon>Leptotrichia</taxon>
    </lineage>
</organism>
<dbReference type="STRING" id="157687.HMPREF3180_01902"/>
<dbReference type="Pfam" id="PF01709">
    <property type="entry name" value="Transcrip_reg"/>
    <property type="match status" value="1"/>
</dbReference>
<dbReference type="EMBL" id="LSDD01000146">
    <property type="protein sequence ID" value="KXB61033.1"/>
    <property type="molecule type" value="Genomic_DNA"/>
</dbReference>
<reference evidence="9 12" key="3">
    <citation type="submission" date="2019-07" db="EMBL/GenBank/DDBJ databases">
        <title>Complete Genome Sequence of Leptotrichia wadei Strain JMUB3934.</title>
        <authorList>
            <person name="Watanabe S."/>
            <person name="Cui L."/>
        </authorList>
    </citation>
    <scope>NUCLEOTIDE SEQUENCE [LARGE SCALE GENOMIC DNA]</scope>
    <source>
        <strain evidence="9 12">JMUB3934</strain>
    </source>
</reference>
<dbReference type="RefSeq" id="WP_018498110.1">
    <property type="nucleotide sequence ID" value="NZ_AP019829.2"/>
</dbReference>
<evidence type="ECO:0000256" key="4">
    <source>
        <dbReference type="ARBA" id="ARBA00023125"/>
    </source>
</evidence>
<keyword evidence="11" id="KW-1185">Reference proteome</keyword>
<dbReference type="NCBIfam" id="NF009044">
    <property type="entry name" value="PRK12378.1"/>
    <property type="match status" value="1"/>
</dbReference>
<keyword evidence="2 6" id="KW-0963">Cytoplasm</keyword>
<reference evidence="10" key="2">
    <citation type="submission" date="2016-01" db="EMBL/GenBank/DDBJ databases">
        <authorList>
            <person name="Oliw E.H."/>
        </authorList>
    </citation>
    <scope>NUCLEOTIDE SEQUENCE [LARGE SCALE GENOMIC DNA]</scope>
    <source>
        <strain evidence="10">KA00185</strain>
    </source>
</reference>
<name>A0A134A046_9FUSO</name>
<evidence type="ECO:0000256" key="6">
    <source>
        <dbReference type="HAMAP-Rule" id="MF_00693"/>
    </source>
</evidence>
<dbReference type="SUPFAM" id="SSF75625">
    <property type="entry name" value="YebC-like"/>
    <property type="match status" value="1"/>
</dbReference>
<dbReference type="InterPro" id="IPR017856">
    <property type="entry name" value="Integrase-like_N"/>
</dbReference>
<dbReference type="Gene3D" id="1.10.10.200">
    <property type="match status" value="1"/>
</dbReference>
<feature type="domain" description="TACO1/YebC-like N-terminal" evidence="8">
    <location>
        <begin position="6"/>
        <end position="71"/>
    </location>
</feature>
<reference evidence="11" key="1">
    <citation type="submission" date="2016-01" db="EMBL/GenBank/DDBJ databases">
        <authorList>
            <person name="Mitreva M."/>
            <person name="Pepin K.H."/>
            <person name="Mihindukulasuriya K.A."/>
            <person name="Fulton R."/>
            <person name="Fronick C."/>
            <person name="O'Laughlin M."/>
            <person name="Miner T."/>
            <person name="Herter B."/>
            <person name="Rosa B.A."/>
            <person name="Cordes M."/>
            <person name="Tomlinson C."/>
            <person name="Wollam A."/>
            <person name="Palsikar V.B."/>
            <person name="Mardis E.R."/>
            <person name="Wilson R.K."/>
        </authorList>
    </citation>
    <scope>NUCLEOTIDE SEQUENCE [LARGE SCALE GENOMIC DNA]</scope>
    <source>
        <strain evidence="11">KA00185</strain>
    </source>
</reference>